<feature type="domain" description="Ribulose bisphosphate carboxylase small subunit" evidence="11">
    <location>
        <begin position="228"/>
        <end position="321"/>
    </location>
</feature>
<feature type="region of interest" description="Disordered" evidence="10">
    <location>
        <begin position="554"/>
        <end position="605"/>
    </location>
</feature>
<dbReference type="EMBL" id="JAMPKM010000001">
    <property type="protein sequence ID" value="MEP0815502.1"/>
    <property type="molecule type" value="Genomic_DNA"/>
</dbReference>
<sequence>MVVRSPAAPPTPWSKSLAQPQIHETAYVHSVSNITGDVHIGANVLVAAGTHIRANEGSPFYISSGTTIQDGVVIHGLDKGRVLGDDQNQYSVWIGSNASIMHKALIHGPAYVGDDCFIGFRSTVFNARIGKGCIVMMHALIQDVEIPPGRYVPSGAVVTSQHQADRLPDVEPSDIEFARHVVGINGALRSGYLSAEDIACTIPIRNKSTEPHTSGLDTPKVDQGSGNRNHQESTMQLSSEVLQQVRQLMAGGYRIGAEHVDQRRFRTNSWQSCTPIQANSESQAIAALQACLAEHQGEYVRLFGIDTKGKQRVSELIIQRPGDPQVTASSSATSRSSNNANHSTYQSSYTASASGSKLPADVQQQIRSLINQGYQIGTEHVDARRFRMNSWTSCSPIQSTHEGQVFADLEACLNEHQGEYVRLFGINPKGRQRVGEIIIQRPGEESGAQTHSTTRSVATSSASSSASSASSTVSGDLRDQVRQLLNQGCRIGTEYANERHYRTNSWKSGPSIQASSESQAIAALEAFLAEHTGEYVRLIGVDPQAKRRVVEQVIQRPGDSSRNSQPSGQASSHSSNGASSYSSSASNGHRSAATSSGSSSGLPAEVQQQVRQLLNQGCRIGTEYADERRYRTSSWKSGPSIQSNNESEVLASLRAIAGEHEGEYVRLIGVDPKAKRRVLELLIQQPTAVAQR</sequence>
<gene>
    <name evidence="12" type="ORF">NC998_00155</name>
</gene>
<evidence type="ECO:0000256" key="5">
    <source>
        <dbReference type="ARBA" id="ARBA00023595"/>
    </source>
</evidence>
<feature type="domain" description="Ribulose bisphosphate carboxylase small subunit" evidence="11">
    <location>
        <begin position="465"/>
        <end position="557"/>
    </location>
</feature>
<dbReference type="CDD" id="cd00307">
    <property type="entry name" value="RuBisCO_small_like"/>
    <property type="match status" value="4"/>
</dbReference>
<evidence type="ECO:0000256" key="1">
    <source>
        <dbReference type="ARBA" id="ARBA00022531"/>
    </source>
</evidence>
<keyword evidence="13" id="KW-1185">Reference proteome</keyword>
<feature type="compositionally biased region" description="Low complexity" evidence="10">
    <location>
        <begin position="452"/>
        <end position="474"/>
    </location>
</feature>
<keyword evidence="3" id="KW-0120">Carbon dioxide fixation</keyword>
<accession>A0ABV0J142</accession>
<dbReference type="Gene3D" id="2.160.10.10">
    <property type="entry name" value="Hexapeptide repeat proteins"/>
    <property type="match status" value="1"/>
</dbReference>
<dbReference type="Proteomes" id="UP001464891">
    <property type="component" value="Unassembled WGS sequence"/>
</dbReference>
<feature type="region of interest" description="Disordered" evidence="10">
    <location>
        <begin position="440"/>
        <end position="475"/>
    </location>
</feature>
<dbReference type="SUPFAM" id="SSF51161">
    <property type="entry name" value="Trimeric LpxA-like enzymes"/>
    <property type="match status" value="1"/>
</dbReference>
<keyword evidence="8" id="KW-1283">Bacterial microcompartment</keyword>
<feature type="region of interest" description="Disordered" evidence="10">
    <location>
        <begin position="206"/>
        <end position="236"/>
    </location>
</feature>
<evidence type="ECO:0000256" key="9">
    <source>
        <dbReference type="ARBA" id="ARBA00030397"/>
    </source>
</evidence>
<dbReference type="InterPro" id="IPR017156">
    <property type="entry name" value="CcmM"/>
</dbReference>
<dbReference type="InterPro" id="IPR036385">
    <property type="entry name" value="RuBisCO_ssu_sf"/>
</dbReference>
<name>A0ABV0J142_9CYAN</name>
<feature type="compositionally biased region" description="Low complexity" evidence="10">
    <location>
        <begin position="327"/>
        <end position="356"/>
    </location>
</feature>
<dbReference type="Pfam" id="PF00101">
    <property type="entry name" value="RuBisCO_small"/>
    <property type="match status" value="4"/>
</dbReference>
<dbReference type="InterPro" id="IPR047223">
    <property type="entry name" value="CA_gamma_LbH"/>
</dbReference>
<dbReference type="SMART" id="SM00961">
    <property type="entry name" value="RuBisCO_small"/>
    <property type="match status" value="4"/>
</dbReference>
<evidence type="ECO:0000256" key="8">
    <source>
        <dbReference type="ARBA" id="ARBA00024446"/>
    </source>
</evidence>
<dbReference type="RefSeq" id="WP_190431055.1">
    <property type="nucleotide sequence ID" value="NZ_JAMPKM010000001.1"/>
</dbReference>
<evidence type="ECO:0000256" key="2">
    <source>
        <dbReference type="ARBA" id="ARBA00022737"/>
    </source>
</evidence>
<reference evidence="12 13" key="1">
    <citation type="submission" date="2022-04" db="EMBL/GenBank/DDBJ databases">
        <title>Positive selection, recombination, and allopatry shape intraspecific diversity of widespread and dominant cyanobacteria.</title>
        <authorList>
            <person name="Wei J."/>
            <person name="Shu W."/>
            <person name="Hu C."/>
        </authorList>
    </citation>
    <scope>NUCLEOTIDE SEQUENCE [LARGE SCALE GENOMIC DNA]</scope>
    <source>
        <strain evidence="12 13">GB2-A4</strain>
    </source>
</reference>
<evidence type="ECO:0000256" key="4">
    <source>
        <dbReference type="ARBA" id="ARBA00023587"/>
    </source>
</evidence>
<feature type="domain" description="Ribulose bisphosphate carboxylase small subunit" evidence="11">
    <location>
        <begin position="349"/>
        <end position="442"/>
    </location>
</feature>
<comment type="similarity">
    <text evidence="5">Belongs to the gamma-class carbonic anhydrase family.</text>
</comment>
<organism evidence="12 13">
    <name type="scientific">Trichocoleus desertorum GB2-A4</name>
    <dbReference type="NCBI Taxonomy" id="2933944"/>
    <lineage>
        <taxon>Bacteria</taxon>
        <taxon>Bacillati</taxon>
        <taxon>Cyanobacteriota</taxon>
        <taxon>Cyanophyceae</taxon>
        <taxon>Leptolyngbyales</taxon>
        <taxon>Trichocoleusaceae</taxon>
        <taxon>Trichocoleus</taxon>
    </lineage>
</organism>
<comment type="subcellular location">
    <subcellularLocation>
        <location evidence="4">Carboxysome</location>
    </subcellularLocation>
</comment>
<evidence type="ECO:0000256" key="7">
    <source>
        <dbReference type="ARBA" id="ARBA00023669"/>
    </source>
</evidence>
<dbReference type="PANTHER" id="PTHR43360:SF1">
    <property type="entry name" value="CARBOXYSOME ASSEMBLY PROTEIN CCMM"/>
    <property type="match status" value="1"/>
</dbReference>
<feature type="compositionally biased region" description="Polar residues" evidence="10">
    <location>
        <begin position="224"/>
        <end position="236"/>
    </location>
</feature>
<dbReference type="PANTHER" id="PTHR43360">
    <property type="entry name" value="CARBON DIOXIDE CONCENTRATING MECHANISM PROTEIN CCMM"/>
    <property type="match status" value="1"/>
</dbReference>
<evidence type="ECO:0000256" key="3">
    <source>
        <dbReference type="ARBA" id="ARBA00023300"/>
    </source>
</evidence>
<keyword evidence="1" id="KW-0602">Photosynthesis</keyword>
<dbReference type="InterPro" id="IPR011004">
    <property type="entry name" value="Trimer_LpxA-like_sf"/>
</dbReference>
<evidence type="ECO:0000256" key="6">
    <source>
        <dbReference type="ARBA" id="ARBA00023636"/>
    </source>
</evidence>
<protein>
    <recommendedName>
        <fullName evidence="6">Carboxysome assembly protein CcmM</fullName>
    </recommendedName>
    <alternativeName>
        <fullName evidence="9">Carbon dioxide concentrating mechanism protein CcmM</fullName>
    </alternativeName>
</protein>
<feature type="domain" description="Ribulose bisphosphate carboxylase small subunit" evidence="11">
    <location>
        <begin position="595"/>
        <end position="686"/>
    </location>
</feature>
<dbReference type="SUPFAM" id="SSF55239">
    <property type="entry name" value="RuBisCO, small subunit"/>
    <property type="match status" value="4"/>
</dbReference>
<evidence type="ECO:0000313" key="13">
    <source>
        <dbReference type="Proteomes" id="UP001464891"/>
    </source>
</evidence>
<proteinExistence type="inferred from homology"/>
<feature type="region of interest" description="Disordered" evidence="10">
    <location>
        <begin position="318"/>
        <end position="356"/>
    </location>
</feature>
<dbReference type="Gene3D" id="3.30.190.10">
    <property type="entry name" value="Ribulose bisphosphate carboxylase, small subunit"/>
    <property type="match status" value="4"/>
</dbReference>
<dbReference type="InterPro" id="IPR052265">
    <property type="entry name" value="Gamma-CA"/>
</dbReference>
<comment type="caution">
    <text evidence="12">The sequence shown here is derived from an EMBL/GenBank/DDBJ whole genome shotgun (WGS) entry which is preliminary data.</text>
</comment>
<evidence type="ECO:0000256" key="10">
    <source>
        <dbReference type="SAM" id="MobiDB-lite"/>
    </source>
</evidence>
<feature type="compositionally biased region" description="Low complexity" evidence="10">
    <location>
        <begin position="563"/>
        <end position="601"/>
    </location>
</feature>
<keyword evidence="7" id="KW-1282">Carboxysome</keyword>
<dbReference type="InterPro" id="IPR000894">
    <property type="entry name" value="RuBisCO_ssu_dom"/>
</dbReference>
<dbReference type="CDD" id="cd00710">
    <property type="entry name" value="LbH_gamma_CA"/>
    <property type="match status" value="1"/>
</dbReference>
<keyword evidence="2" id="KW-0677">Repeat</keyword>
<evidence type="ECO:0000259" key="11">
    <source>
        <dbReference type="SMART" id="SM00961"/>
    </source>
</evidence>
<dbReference type="PIRSF" id="PIRSF037250">
    <property type="entry name" value="CcmM"/>
    <property type="match status" value="1"/>
</dbReference>
<evidence type="ECO:0000313" key="12">
    <source>
        <dbReference type="EMBL" id="MEP0815502.1"/>
    </source>
</evidence>